<evidence type="ECO:0000313" key="3">
    <source>
        <dbReference type="Proteomes" id="UP000031563"/>
    </source>
</evidence>
<dbReference type="RefSeq" id="WP_039237651.1">
    <property type="nucleotide sequence ID" value="NZ_JWIQ02000038.1"/>
</dbReference>
<gene>
    <name evidence="2" type="ORF">QY95_01203</name>
</gene>
<evidence type="ECO:0000259" key="1">
    <source>
        <dbReference type="Pfam" id="PF00111"/>
    </source>
</evidence>
<proteinExistence type="predicted"/>
<comment type="caution">
    <text evidence="2">The sequence shown here is derived from an EMBL/GenBank/DDBJ whole genome shotgun (WGS) entry which is preliminary data.</text>
</comment>
<accession>A0A0F5HTB8</accession>
<organism evidence="2 3">
    <name type="scientific">Bacillus thermotolerans</name>
    <name type="common">Quasibacillus thermotolerans</name>
    <dbReference type="NCBI Taxonomy" id="1221996"/>
    <lineage>
        <taxon>Bacteria</taxon>
        <taxon>Bacillati</taxon>
        <taxon>Bacillota</taxon>
        <taxon>Bacilli</taxon>
        <taxon>Bacillales</taxon>
        <taxon>Bacillaceae</taxon>
        <taxon>Bacillus</taxon>
    </lineage>
</organism>
<dbReference type="GO" id="GO:0051536">
    <property type="term" value="F:iron-sulfur cluster binding"/>
    <property type="evidence" value="ECO:0007669"/>
    <property type="project" value="InterPro"/>
</dbReference>
<dbReference type="EMBL" id="JWIR02000027">
    <property type="protein sequence ID" value="KKB40629.1"/>
    <property type="molecule type" value="Genomic_DNA"/>
</dbReference>
<dbReference type="SUPFAM" id="SSF54292">
    <property type="entry name" value="2Fe-2S ferredoxin-like"/>
    <property type="match status" value="1"/>
</dbReference>
<evidence type="ECO:0000313" key="2">
    <source>
        <dbReference type="EMBL" id="KKB40629.1"/>
    </source>
</evidence>
<dbReference type="InterPro" id="IPR001041">
    <property type="entry name" value="2Fe-2S_ferredoxin-type"/>
</dbReference>
<dbReference type="CDD" id="cd00207">
    <property type="entry name" value="fer2"/>
    <property type="match status" value="1"/>
</dbReference>
<dbReference type="Gene3D" id="3.10.20.30">
    <property type="match status" value="1"/>
</dbReference>
<reference evidence="2" key="1">
    <citation type="submission" date="2015-02" db="EMBL/GenBank/DDBJ databases">
        <title>Genome Assembly of Bacillaceae bacterium MTCC 8252.</title>
        <authorList>
            <person name="Verma A."/>
            <person name="Khatri I."/>
            <person name="Mual P."/>
            <person name="Subramanian S."/>
            <person name="Krishnamurthi S."/>
        </authorList>
    </citation>
    <scope>NUCLEOTIDE SEQUENCE [LARGE SCALE GENOMIC DNA]</scope>
    <source>
        <strain evidence="2">MTCC 8252</strain>
    </source>
</reference>
<accession>A0A0F5I4Q4</accession>
<sequence length="110" mass="12192">MPNVKLHVDGTIVEQEVKDNANLVVLAGTRQFPKLKYGCGMGRCIKCTCQVLSGAESLDPPNWKEEKMLGEKVNEGYRLTCQLTIRDDVEITQDNISVSLPKKRSATAVK</sequence>
<protein>
    <submittedName>
        <fullName evidence="2">Ferredoxin</fullName>
    </submittedName>
</protein>
<dbReference type="STRING" id="1221996.QY95_01203"/>
<dbReference type="Pfam" id="PF00111">
    <property type="entry name" value="Fer2"/>
    <property type="match status" value="1"/>
</dbReference>
<dbReference type="Proteomes" id="UP000031563">
    <property type="component" value="Unassembled WGS sequence"/>
</dbReference>
<keyword evidence="3" id="KW-1185">Reference proteome</keyword>
<name>A0A0F5HTB8_BACTR</name>
<dbReference type="AlphaFoldDB" id="A0A0F5HTB8"/>
<dbReference type="InterPro" id="IPR036010">
    <property type="entry name" value="2Fe-2S_ferredoxin-like_sf"/>
</dbReference>
<feature type="domain" description="2Fe-2S ferredoxin-type" evidence="1">
    <location>
        <begin position="7"/>
        <end position="84"/>
    </location>
</feature>
<dbReference type="InterPro" id="IPR012675">
    <property type="entry name" value="Beta-grasp_dom_sf"/>
</dbReference>
<dbReference type="OrthoDB" id="9807864at2"/>